<gene>
    <name evidence="2" type="ORF">ELG94_39390</name>
</gene>
<keyword evidence="1" id="KW-0732">Signal</keyword>
<organism evidence="2 3">
    <name type="scientific">Rhizobium ruizarguesonis</name>
    <dbReference type="NCBI Taxonomy" id="2081791"/>
    <lineage>
        <taxon>Bacteria</taxon>
        <taxon>Pseudomonadati</taxon>
        <taxon>Pseudomonadota</taxon>
        <taxon>Alphaproteobacteria</taxon>
        <taxon>Hyphomicrobiales</taxon>
        <taxon>Rhizobiaceae</taxon>
        <taxon>Rhizobium/Agrobacterium group</taxon>
        <taxon>Rhizobium</taxon>
    </lineage>
</organism>
<evidence type="ECO:0000256" key="1">
    <source>
        <dbReference type="SAM" id="SignalP"/>
    </source>
</evidence>
<proteinExistence type="predicted"/>
<comment type="caution">
    <text evidence="2">The sequence shown here is derived from an EMBL/GenBank/DDBJ whole genome shotgun (WGS) entry which is preliminary data.</text>
</comment>
<dbReference type="RefSeq" id="WP_130775992.1">
    <property type="nucleotide sequence ID" value="NZ_SIKX01000009.1"/>
</dbReference>
<sequence>MKSGFASSFVYGLAAIVLACSITLSHAQLDPIGRAGDELRDSIDHATQALSALIDKGDKAAKERLEQLQTIVAEATNRALTEGEAAALRTLGKAKEYTDTVRAQAVEDLKQIVRDVDCKVQVSLLDSLPALLGSVGEVLNTNQIRLKTPVPFPEVETKRSCRYLSIGCPGDPNVIPIERPFDRTYLAVRKRFLDSLEEVNDSTPAHGIVTSYAFLSDFALKTACFLEPDRDRWVEEHLEFKEKAKRWRRVLNISIE</sequence>
<dbReference type="Proteomes" id="UP000291892">
    <property type="component" value="Unassembled WGS sequence"/>
</dbReference>
<name>A0AAE8TYM2_9HYPH</name>
<feature type="signal peptide" evidence="1">
    <location>
        <begin position="1"/>
        <end position="27"/>
    </location>
</feature>
<evidence type="ECO:0000313" key="3">
    <source>
        <dbReference type="Proteomes" id="UP000291892"/>
    </source>
</evidence>
<protein>
    <submittedName>
        <fullName evidence="2">Uncharacterized protein</fullName>
    </submittedName>
</protein>
<reference evidence="2 3" key="1">
    <citation type="submission" date="2019-02" db="EMBL/GenBank/DDBJ databases">
        <title>The genomic architecture of introgression among sibling species of bacteria.</title>
        <authorList>
            <person name="Cavassim M.I.A."/>
            <person name="Moeskjaer S."/>
            <person name="Moslemi C."/>
            <person name="Fields B."/>
            <person name="Bachmann A."/>
            <person name="Vilhjalmsson B."/>
            <person name="Schierup M.H."/>
            <person name="Young J.P.W."/>
            <person name="Andersen S.U."/>
        </authorList>
    </citation>
    <scope>NUCLEOTIDE SEQUENCE [LARGE SCALE GENOMIC DNA]</scope>
    <source>
        <strain evidence="2 3">SM42</strain>
    </source>
</reference>
<feature type="chain" id="PRO_5041982465" evidence="1">
    <location>
        <begin position="28"/>
        <end position="256"/>
    </location>
</feature>
<dbReference type="AlphaFoldDB" id="A0AAE8TYM2"/>
<evidence type="ECO:0000313" key="2">
    <source>
        <dbReference type="EMBL" id="TBF00942.1"/>
    </source>
</evidence>
<dbReference type="EMBL" id="SIKX01000009">
    <property type="protein sequence ID" value="TBF00942.1"/>
    <property type="molecule type" value="Genomic_DNA"/>
</dbReference>
<dbReference type="PROSITE" id="PS51257">
    <property type="entry name" value="PROKAR_LIPOPROTEIN"/>
    <property type="match status" value="1"/>
</dbReference>
<accession>A0AAE8TYM2</accession>